<dbReference type="GO" id="GO:0019843">
    <property type="term" value="F:rRNA binding"/>
    <property type="evidence" value="ECO:0007669"/>
    <property type="project" value="UniProtKB-UniRule"/>
</dbReference>
<evidence type="ECO:0000259" key="6">
    <source>
        <dbReference type="Pfam" id="PF05670"/>
    </source>
</evidence>
<dbReference type="GO" id="GO:1990112">
    <property type="term" value="C:RQC complex"/>
    <property type="evidence" value="ECO:0007669"/>
    <property type="project" value="TreeGrafter"/>
</dbReference>
<dbReference type="Proteomes" id="UP001139011">
    <property type="component" value="Unassembled WGS sequence"/>
</dbReference>
<reference evidence="7" key="1">
    <citation type="submission" date="2021-09" db="EMBL/GenBank/DDBJ databases">
        <title>Genome analysis of Fictibacillus sp. KIGAM418 isolated from marine sediment.</title>
        <authorList>
            <person name="Seo M.-J."/>
            <person name="Cho E.-S."/>
            <person name="Hwang C.Y."/>
        </authorList>
    </citation>
    <scope>NUCLEOTIDE SEQUENCE</scope>
    <source>
        <strain evidence="7">KIGAM418</strain>
    </source>
</reference>
<dbReference type="GO" id="GO:0000049">
    <property type="term" value="F:tRNA binding"/>
    <property type="evidence" value="ECO:0007669"/>
    <property type="project" value="UniProtKB-UniRule"/>
</dbReference>
<evidence type="ECO:0000313" key="8">
    <source>
        <dbReference type="Proteomes" id="UP001139011"/>
    </source>
</evidence>
<dbReference type="PANTHER" id="PTHR15239:SF6">
    <property type="entry name" value="RIBOSOME QUALITY CONTROL COMPLEX SUBUNIT NEMF"/>
    <property type="match status" value="1"/>
</dbReference>
<dbReference type="AlphaFoldDB" id="A0A9X1XB52"/>
<evidence type="ECO:0000256" key="2">
    <source>
        <dbReference type="ARBA" id="ARBA00022730"/>
    </source>
</evidence>
<sequence length="567" mass="64620">MSFDGIVTRATASEIKKTLQSGKITKIYQPDKTDLLFTIRSGGKNQKLLLSANPSFSRVQLTAKSYDNPAVPPMFCMLLRKHMEGAVIESIEQIDLERIIHIKVKNRDEIGDIAYKTLIIEIMGRHSNIILVEDKNGTIIDCIKHIPPSLNRYRTLLPGQKYLSPPPQEKHSPLTESAEGFIQKIRWNEGKIDRQIVQLYSGISPQIAREITFRAGLATKETLSEAFTAMMEEFRNNRYAPQMSVSDGKEYFSVTALSHLKGGKRDFDSAGELLDRFYYGKAERDRVKQQAADLEKMLHNEHDKIAKKIKKLNASLSDTEKADRFKVLGELLTAHLYMVKKGQKKIEVTNFYEEDQPKLEILLDPLKGPSENAQAYFKRYTKLKNSVAYIEEQLEKAKEDLLYFESLIQQMESASVRDVAGIREELEEQGYVRRRKQQKAKKNEKPVLETYQSTDGITILVGKNNKQNDYLTFKASRQNETWLHTKDIPGSHVVIKSEEVSETALLEAAGLAAYFSKARHSGSVPVDYTLIRHVKKPSGAKPGFVIYDQQQTLYVTPDEDQLLKLKK</sequence>
<keyword evidence="3 5" id="KW-0694">RNA-binding</keyword>
<proteinExistence type="inferred from homology"/>
<dbReference type="FunFam" id="2.30.310.10:FF:000004">
    <property type="entry name" value="Fibronectin-binding protein A"/>
    <property type="match status" value="1"/>
</dbReference>
<keyword evidence="8" id="KW-1185">Reference proteome</keyword>
<dbReference type="Gene3D" id="3.40.970.40">
    <property type="entry name" value="fibrinogen binding protein from staphylococcus aureus domain like"/>
    <property type="match status" value="1"/>
</dbReference>
<keyword evidence="4 5" id="KW-0648">Protein biosynthesis</keyword>
<comment type="function">
    <text evidence="5">Key component of the ribosome quality control system (RQC), a ribosome-associated complex that mediates the extraction of incompletely synthesized nascent chains from stalled ribosomes and their subsequent degradation. RqcH recruits Ala-charged tRNA, and with RqcP directs the elongation of stalled nascent chains on 50S ribosomal subunits, leading to non-templated C-terminal alanine extensions (Ala tail). The Ala tail promotes nascent chain degradation. May add between 1 and at least 8 Ala residues. Binds to stalled 50S ribosomal subunits.</text>
</comment>
<accession>A0A9X1XB52</accession>
<dbReference type="EMBL" id="JAIWJX010000002">
    <property type="protein sequence ID" value="MCK6256951.1"/>
    <property type="molecule type" value="Genomic_DNA"/>
</dbReference>
<organism evidence="7 8">
    <name type="scientific">Fictibacillus marinisediminis</name>
    <dbReference type="NCBI Taxonomy" id="2878389"/>
    <lineage>
        <taxon>Bacteria</taxon>
        <taxon>Bacillati</taxon>
        <taxon>Bacillota</taxon>
        <taxon>Bacilli</taxon>
        <taxon>Bacillales</taxon>
        <taxon>Fictibacillaceae</taxon>
        <taxon>Fictibacillus</taxon>
    </lineage>
</organism>
<keyword evidence="2 5" id="KW-0699">rRNA-binding</keyword>
<dbReference type="InterPro" id="IPR051608">
    <property type="entry name" value="RQC_Subunit_NEMF"/>
</dbReference>
<keyword evidence="1 5" id="KW-0820">tRNA-binding</keyword>
<dbReference type="GO" id="GO:0072344">
    <property type="term" value="P:rescue of stalled ribosome"/>
    <property type="evidence" value="ECO:0007669"/>
    <property type="project" value="UniProtKB-UniRule"/>
</dbReference>
<evidence type="ECO:0000256" key="1">
    <source>
        <dbReference type="ARBA" id="ARBA00022555"/>
    </source>
</evidence>
<dbReference type="Gene3D" id="1.10.8.50">
    <property type="match status" value="1"/>
</dbReference>
<evidence type="ECO:0000256" key="3">
    <source>
        <dbReference type="ARBA" id="ARBA00022884"/>
    </source>
</evidence>
<dbReference type="Pfam" id="PF05833">
    <property type="entry name" value="NFACT_N"/>
    <property type="match status" value="1"/>
</dbReference>
<evidence type="ECO:0000313" key="7">
    <source>
        <dbReference type="EMBL" id="MCK6256951.1"/>
    </source>
</evidence>
<feature type="domain" description="NFACT RNA-binding" evidence="6">
    <location>
        <begin position="451"/>
        <end position="538"/>
    </location>
</feature>
<dbReference type="HAMAP" id="MF_00844_B">
    <property type="entry name" value="RqcH_B"/>
    <property type="match status" value="1"/>
</dbReference>
<comment type="caution">
    <text evidence="7">The sequence shown here is derived from an EMBL/GenBank/DDBJ whole genome shotgun (WGS) entry which is preliminary data.</text>
</comment>
<name>A0A9X1XB52_9BACL</name>
<evidence type="ECO:0000256" key="5">
    <source>
        <dbReference type="HAMAP-Rule" id="MF_00844"/>
    </source>
</evidence>
<dbReference type="InterPro" id="IPR008532">
    <property type="entry name" value="NFACT_RNA-bd"/>
</dbReference>
<dbReference type="Gene3D" id="2.30.310.10">
    <property type="entry name" value="ibrinogen binding protein from staphylococcus aureus domain"/>
    <property type="match status" value="1"/>
</dbReference>
<protein>
    <recommendedName>
        <fullName evidence="5">Rqc2 homolog RqcH</fullName>
        <shortName evidence="5">RqcH</shortName>
    </recommendedName>
</protein>
<dbReference type="Pfam" id="PF05670">
    <property type="entry name" value="NFACT-R_1"/>
    <property type="match status" value="1"/>
</dbReference>
<gene>
    <name evidence="5" type="primary">rqcH</name>
    <name evidence="7" type="ORF">LCY76_10125</name>
</gene>
<comment type="subunit">
    <text evidence="5">Associates with stalled 50S ribosomal subunits. Binds to RqcP.</text>
</comment>
<dbReference type="PANTHER" id="PTHR15239">
    <property type="entry name" value="NUCLEAR EXPORT MEDIATOR FACTOR NEMF"/>
    <property type="match status" value="1"/>
</dbReference>
<dbReference type="RefSeq" id="WP_248252536.1">
    <property type="nucleotide sequence ID" value="NZ_JAIWJX010000002.1"/>
</dbReference>
<dbReference type="InterPro" id="IPR043682">
    <property type="entry name" value="RqcH_bacterial"/>
</dbReference>
<evidence type="ECO:0000256" key="4">
    <source>
        <dbReference type="ARBA" id="ARBA00022917"/>
    </source>
</evidence>
<dbReference type="GO" id="GO:0043023">
    <property type="term" value="F:ribosomal large subunit binding"/>
    <property type="evidence" value="ECO:0007669"/>
    <property type="project" value="UniProtKB-UniRule"/>
</dbReference>
<comment type="similarity">
    <text evidence="5">Belongs to the NEMF family.</text>
</comment>